<name>A0ABD6BA64_9EURY</name>
<organism evidence="2 3">
    <name type="scientific">Halolamina salina</name>
    <dbReference type="NCBI Taxonomy" id="1220023"/>
    <lineage>
        <taxon>Archaea</taxon>
        <taxon>Methanobacteriati</taxon>
        <taxon>Methanobacteriota</taxon>
        <taxon>Stenosarchaea group</taxon>
        <taxon>Halobacteria</taxon>
        <taxon>Halobacteriales</taxon>
        <taxon>Haloferacaceae</taxon>
    </lineage>
</organism>
<proteinExistence type="predicted"/>
<keyword evidence="2" id="KW-0238">DNA-binding</keyword>
<feature type="non-terminal residue" evidence="2">
    <location>
        <position position="179"/>
    </location>
</feature>
<accession>A0ABD6BA64</accession>
<dbReference type="RefSeq" id="WP_379818871.1">
    <property type="nucleotide sequence ID" value="NZ_JBHUDH010000171.1"/>
</dbReference>
<dbReference type="EMBL" id="JBHUDH010000171">
    <property type="protein sequence ID" value="MFD1527274.1"/>
    <property type="molecule type" value="Genomic_DNA"/>
</dbReference>
<feature type="domain" description="SpoVT-AbrB" evidence="1">
    <location>
        <begin position="7"/>
        <end position="47"/>
    </location>
</feature>
<sequence>METRKIQQVGGGTYTVSIPISWAEEHGVEAGETAYLYTHRDGSLIVRWGEREETALGAVDVEVGDADAAADRTLDAAYTAGFDRITFHGVSAAQRESITARARTLVGVDVTEESDDSVEVRWLLDDSDLTVRRSVGQLRFVAGSMHDAAMATLAGATADPRSVGDRTEETDRLARLVGR</sequence>
<dbReference type="InterPro" id="IPR007159">
    <property type="entry name" value="SpoVT-AbrB_dom"/>
</dbReference>
<reference evidence="2 3" key="1">
    <citation type="journal article" date="2019" name="Int. J. Syst. Evol. Microbiol.">
        <title>The Global Catalogue of Microorganisms (GCM) 10K type strain sequencing project: providing services to taxonomists for standard genome sequencing and annotation.</title>
        <authorList>
            <consortium name="The Broad Institute Genomics Platform"/>
            <consortium name="The Broad Institute Genome Sequencing Center for Infectious Disease"/>
            <person name="Wu L."/>
            <person name="Ma J."/>
        </authorList>
    </citation>
    <scope>NUCLEOTIDE SEQUENCE [LARGE SCALE GENOMIC DNA]</scope>
    <source>
        <strain evidence="2 3">CGMCC 1.12285</strain>
    </source>
</reference>
<evidence type="ECO:0000313" key="2">
    <source>
        <dbReference type="EMBL" id="MFD1527274.1"/>
    </source>
</evidence>
<keyword evidence="3" id="KW-1185">Reference proteome</keyword>
<dbReference type="AlphaFoldDB" id="A0ABD6BA64"/>
<dbReference type="GO" id="GO:0003677">
    <property type="term" value="F:DNA binding"/>
    <property type="evidence" value="ECO:0007669"/>
    <property type="project" value="UniProtKB-KW"/>
</dbReference>
<evidence type="ECO:0000313" key="3">
    <source>
        <dbReference type="Proteomes" id="UP001597111"/>
    </source>
</evidence>
<gene>
    <name evidence="2" type="ORF">ACFR9S_13395</name>
</gene>
<dbReference type="Pfam" id="PF04014">
    <property type="entry name" value="MazE_antitoxin"/>
    <property type="match status" value="1"/>
</dbReference>
<protein>
    <submittedName>
        <fullName evidence="2">AbrB/MazE/SpoVT family DNA-binding domain-containing protein</fullName>
    </submittedName>
</protein>
<comment type="caution">
    <text evidence="2">The sequence shown here is derived from an EMBL/GenBank/DDBJ whole genome shotgun (WGS) entry which is preliminary data.</text>
</comment>
<dbReference type="Proteomes" id="UP001597111">
    <property type="component" value="Unassembled WGS sequence"/>
</dbReference>
<evidence type="ECO:0000259" key="1">
    <source>
        <dbReference type="Pfam" id="PF04014"/>
    </source>
</evidence>